<accession>B6XDE3</accession>
<evidence type="ECO:0000313" key="2">
    <source>
        <dbReference type="Proteomes" id="UP000003729"/>
    </source>
</evidence>
<dbReference type="Proteomes" id="UP000003729">
    <property type="component" value="Unassembled WGS sequence"/>
</dbReference>
<evidence type="ECO:0000313" key="1">
    <source>
        <dbReference type="EMBL" id="EEB46641.1"/>
    </source>
</evidence>
<proteinExistence type="predicted"/>
<reference evidence="1 2" key="1">
    <citation type="submission" date="2008-10" db="EMBL/GenBank/DDBJ databases">
        <title>Draft genome sequence of Providencia alcalifaciens (DSM 30120).</title>
        <authorList>
            <person name="Sudarsanam P."/>
            <person name="Ley R."/>
            <person name="Guruge J."/>
            <person name="Turnbaugh P.J."/>
            <person name="Mahowald M."/>
            <person name="Liep D."/>
            <person name="Gordon J."/>
        </authorList>
    </citation>
    <scope>NUCLEOTIDE SEQUENCE [LARGE SCALE GENOMIC DNA]</scope>
    <source>
        <strain evidence="1 2">DSM 30120</strain>
    </source>
</reference>
<reference evidence="1 2" key="2">
    <citation type="submission" date="2008-10" db="EMBL/GenBank/DDBJ databases">
        <authorList>
            <person name="Fulton L."/>
            <person name="Clifton S."/>
            <person name="Fulton B."/>
            <person name="Xu J."/>
            <person name="Minx P."/>
            <person name="Pepin K.H."/>
            <person name="Johnson M."/>
            <person name="Bhonagiri V."/>
            <person name="Nash W.E."/>
            <person name="Mardis E.R."/>
            <person name="Wilson R.K."/>
        </authorList>
    </citation>
    <scope>NUCLEOTIDE SEQUENCE [LARGE SCALE GENOMIC DNA]</scope>
    <source>
        <strain evidence="1 2">DSM 30120</strain>
    </source>
</reference>
<organism evidence="1 2">
    <name type="scientific">Providencia alcalifaciens DSM 30120</name>
    <dbReference type="NCBI Taxonomy" id="520999"/>
    <lineage>
        <taxon>Bacteria</taxon>
        <taxon>Pseudomonadati</taxon>
        <taxon>Pseudomonadota</taxon>
        <taxon>Gammaproteobacteria</taxon>
        <taxon>Enterobacterales</taxon>
        <taxon>Morganellaceae</taxon>
        <taxon>Providencia</taxon>
    </lineage>
</organism>
<comment type="caution">
    <text evidence="1">The sequence shown here is derived from an EMBL/GenBank/DDBJ whole genome shotgun (WGS) entry which is preliminary data.</text>
</comment>
<dbReference type="AlphaFoldDB" id="B6XDE3"/>
<sequence>MKSVIIVRKGGIDQVFYACLFFNLTNAKNIKNELYLCDYPE</sequence>
<name>B6XDE3_9GAMM</name>
<dbReference type="EMBL" id="ABXW01000019">
    <property type="protein sequence ID" value="EEB46641.1"/>
    <property type="molecule type" value="Genomic_DNA"/>
</dbReference>
<gene>
    <name evidence="1" type="ORF">PROVALCAL_01365</name>
</gene>
<protein>
    <submittedName>
        <fullName evidence="1">Uncharacterized protein</fullName>
    </submittedName>
</protein>